<organism evidence="2 3">
    <name type="scientific">Moraxella bovoculi 237</name>
    <dbReference type="NCBI Taxonomy" id="743974"/>
    <lineage>
        <taxon>Bacteria</taxon>
        <taxon>Pseudomonadati</taxon>
        <taxon>Pseudomonadota</taxon>
        <taxon>Gammaproteobacteria</taxon>
        <taxon>Moraxellales</taxon>
        <taxon>Moraxellaceae</taxon>
        <taxon>Moraxella</taxon>
    </lineage>
</organism>
<comment type="caution">
    <text evidence="2">The sequence shown here is derived from an EMBL/GenBank/DDBJ whole genome shotgun (WGS) entry which is preliminary data.</text>
</comment>
<dbReference type="EMBL" id="AOMT01000026">
    <property type="protein sequence ID" value="KDN24752.1"/>
    <property type="molecule type" value="Genomic_DNA"/>
</dbReference>
<proteinExistence type="predicted"/>
<dbReference type="Pfam" id="PF14903">
    <property type="entry name" value="WG_beta_rep"/>
    <property type="match status" value="1"/>
</dbReference>
<keyword evidence="3" id="KW-1185">Reference proteome</keyword>
<dbReference type="Proteomes" id="UP000035860">
    <property type="component" value="Unassembled WGS sequence"/>
</dbReference>
<feature type="chain" id="PRO_5001630906" description="Lipoprotein" evidence="1">
    <location>
        <begin position="20"/>
        <end position="61"/>
    </location>
</feature>
<reference evidence="2 3" key="1">
    <citation type="journal article" date="2014" name="Genome Announc.">
        <title>Draft Genome Sequence of Moraxella bovoculi Strain 237T (ATCC BAA-1259T) Isolated from a Calf with Infectious Bovine Keratoconjunctivitis.</title>
        <authorList>
            <person name="Calcutt M.J."/>
            <person name="Foecking M.F."/>
            <person name="Martin N.T."/>
            <person name="Mhlanga-Mutangadura T."/>
            <person name="Reilly T.J."/>
        </authorList>
    </citation>
    <scope>NUCLEOTIDE SEQUENCE [LARGE SCALE GENOMIC DNA]</scope>
    <source>
        <strain evidence="2 3">237</strain>
    </source>
</reference>
<dbReference type="InterPro" id="IPR032774">
    <property type="entry name" value="WG_beta_rep"/>
</dbReference>
<dbReference type="AlphaFoldDB" id="A0A066UFW4"/>
<sequence length="61" mass="6735">MNIKPLIFTPLLLPLSVLACEKPKVTGYDDVGCLHSGLAKVEQNGKYRFVHKTGELIIPVE</sequence>
<protein>
    <recommendedName>
        <fullName evidence="4">Lipoprotein</fullName>
    </recommendedName>
</protein>
<evidence type="ECO:0000313" key="3">
    <source>
        <dbReference type="Proteomes" id="UP000035860"/>
    </source>
</evidence>
<dbReference type="RefSeq" id="WP_036366210.1">
    <property type="nucleotide sequence ID" value="NZ_AOMT01000026.1"/>
</dbReference>
<dbReference type="GeneID" id="301975703"/>
<dbReference type="PROSITE" id="PS51257">
    <property type="entry name" value="PROKAR_LIPOPROTEIN"/>
    <property type="match status" value="1"/>
</dbReference>
<name>A0A066UFW4_9GAMM</name>
<gene>
    <name evidence="2" type="ORF">MBO_07293</name>
</gene>
<dbReference type="OrthoDB" id="6650297at2"/>
<evidence type="ECO:0000256" key="1">
    <source>
        <dbReference type="SAM" id="SignalP"/>
    </source>
</evidence>
<evidence type="ECO:0008006" key="4">
    <source>
        <dbReference type="Google" id="ProtNLM"/>
    </source>
</evidence>
<keyword evidence="1" id="KW-0732">Signal</keyword>
<evidence type="ECO:0000313" key="2">
    <source>
        <dbReference type="EMBL" id="KDN24752.1"/>
    </source>
</evidence>
<feature type="signal peptide" evidence="1">
    <location>
        <begin position="1"/>
        <end position="19"/>
    </location>
</feature>
<accession>A0A066UFW4</accession>